<protein>
    <submittedName>
        <fullName evidence="1">1502_t:CDS:1</fullName>
    </submittedName>
</protein>
<sequence length="115" mass="12883">NDSKGHAKPTCKVPDESIPKELSKVMGVSLGPSPTSLFLTLSRMNVQEKQKKKKKLLKSKSIQNSDLPEILVVGFCQNFLLDISHNLIASIKKYHIESEESIHESEKLFALNTLH</sequence>
<evidence type="ECO:0000313" key="2">
    <source>
        <dbReference type="Proteomes" id="UP000789702"/>
    </source>
</evidence>
<proteinExistence type="predicted"/>
<dbReference type="EMBL" id="CAJVPU010036567">
    <property type="protein sequence ID" value="CAG8730452.1"/>
    <property type="molecule type" value="Genomic_DNA"/>
</dbReference>
<reference evidence="1" key="1">
    <citation type="submission" date="2021-06" db="EMBL/GenBank/DDBJ databases">
        <authorList>
            <person name="Kallberg Y."/>
            <person name="Tangrot J."/>
            <person name="Rosling A."/>
        </authorList>
    </citation>
    <scope>NUCLEOTIDE SEQUENCE</scope>
    <source>
        <strain evidence="1">IL203A</strain>
    </source>
</reference>
<name>A0ACA9Q236_9GLOM</name>
<dbReference type="Proteomes" id="UP000789702">
    <property type="component" value="Unassembled WGS sequence"/>
</dbReference>
<feature type="non-terminal residue" evidence="1">
    <location>
        <position position="1"/>
    </location>
</feature>
<organism evidence="1 2">
    <name type="scientific">Dentiscutata heterogama</name>
    <dbReference type="NCBI Taxonomy" id="1316150"/>
    <lineage>
        <taxon>Eukaryota</taxon>
        <taxon>Fungi</taxon>
        <taxon>Fungi incertae sedis</taxon>
        <taxon>Mucoromycota</taxon>
        <taxon>Glomeromycotina</taxon>
        <taxon>Glomeromycetes</taxon>
        <taxon>Diversisporales</taxon>
        <taxon>Gigasporaceae</taxon>
        <taxon>Dentiscutata</taxon>
    </lineage>
</organism>
<comment type="caution">
    <text evidence="1">The sequence shown here is derived from an EMBL/GenBank/DDBJ whole genome shotgun (WGS) entry which is preliminary data.</text>
</comment>
<gene>
    <name evidence="1" type="ORF">DHETER_LOCUS13406</name>
</gene>
<accession>A0ACA9Q236</accession>
<keyword evidence="2" id="KW-1185">Reference proteome</keyword>
<evidence type="ECO:0000313" key="1">
    <source>
        <dbReference type="EMBL" id="CAG8730452.1"/>
    </source>
</evidence>